<sequence>MGQPTKEEIIYKLNMILQGKLSREEVSDWASEYVMQDEPNIADEIVWDFLQVVSGVDIKDSPDEYLHVERDLEDWIKKYSDK</sequence>
<gene>
    <name evidence="1" type="ORF">SY83_03120</name>
</gene>
<dbReference type="Proteomes" id="UP000076927">
    <property type="component" value="Chromosome"/>
</dbReference>
<dbReference type="EMBL" id="CP011388">
    <property type="protein sequence ID" value="ANE48685.1"/>
    <property type="molecule type" value="Genomic_DNA"/>
</dbReference>
<evidence type="ECO:0000313" key="2">
    <source>
        <dbReference type="Proteomes" id="UP000076927"/>
    </source>
</evidence>
<proteinExistence type="predicted"/>
<organism evidence="1 2">
    <name type="scientific">Paenibacillus swuensis</name>
    <dbReference type="NCBI Taxonomy" id="1178515"/>
    <lineage>
        <taxon>Bacteria</taxon>
        <taxon>Bacillati</taxon>
        <taxon>Bacillota</taxon>
        <taxon>Bacilli</taxon>
        <taxon>Bacillales</taxon>
        <taxon>Paenibacillaceae</taxon>
        <taxon>Paenibacillus</taxon>
    </lineage>
</organism>
<keyword evidence="2" id="KW-1185">Reference proteome</keyword>
<reference evidence="1 2" key="1">
    <citation type="submission" date="2015-01" db="EMBL/GenBank/DDBJ databases">
        <title>Paenibacillus swuensis/DY6/whole genome sequencing.</title>
        <authorList>
            <person name="Kim M.K."/>
            <person name="Srinivasan S."/>
            <person name="Lee J.-J."/>
        </authorList>
    </citation>
    <scope>NUCLEOTIDE SEQUENCE [LARGE SCALE GENOMIC DNA]</scope>
    <source>
        <strain evidence="1 2">DY6</strain>
    </source>
</reference>
<name>A0A172TNP8_9BACL</name>
<dbReference type="OrthoDB" id="2628565at2"/>
<dbReference type="GO" id="GO:0003677">
    <property type="term" value="F:DNA binding"/>
    <property type="evidence" value="ECO:0007669"/>
    <property type="project" value="UniProtKB-KW"/>
</dbReference>
<evidence type="ECO:0000313" key="1">
    <source>
        <dbReference type="EMBL" id="ANE48685.1"/>
    </source>
</evidence>
<dbReference type="STRING" id="1178515.SY83_03120"/>
<accession>A0A172TNP8</accession>
<dbReference type="PATRIC" id="fig|1178515.4.peg.615"/>
<dbReference type="AlphaFoldDB" id="A0A172TNP8"/>
<keyword evidence="1" id="KW-0238">DNA-binding</keyword>
<dbReference type="KEGG" id="pswu:SY83_03120"/>
<protein>
    <submittedName>
        <fullName evidence="1">DNA-binding protein</fullName>
    </submittedName>
</protein>